<comment type="similarity">
    <text evidence="4">Belongs to the SIMIBI class G3E GTPase family. ZNG1 subfamily.</text>
</comment>
<evidence type="ECO:0000256" key="4">
    <source>
        <dbReference type="ARBA" id="ARBA00034320"/>
    </source>
</evidence>
<dbReference type="Gene3D" id="3.30.1220.10">
    <property type="entry name" value="CobW-like, C-terminal domain"/>
    <property type="match status" value="1"/>
</dbReference>
<organism evidence="8 9">
    <name type="scientific">Archangium minus</name>
    <dbReference type="NCBI Taxonomy" id="83450"/>
    <lineage>
        <taxon>Bacteria</taxon>
        <taxon>Pseudomonadati</taxon>
        <taxon>Myxococcota</taxon>
        <taxon>Myxococcia</taxon>
        <taxon>Myxococcales</taxon>
        <taxon>Cystobacterineae</taxon>
        <taxon>Archangiaceae</taxon>
        <taxon>Archangium</taxon>
    </lineage>
</organism>
<evidence type="ECO:0000256" key="1">
    <source>
        <dbReference type="ARBA" id="ARBA00022741"/>
    </source>
</evidence>
<keyword evidence="2" id="KW-0378">Hydrolase</keyword>
<dbReference type="Gene3D" id="3.40.50.300">
    <property type="entry name" value="P-loop containing nucleotide triphosphate hydrolases"/>
    <property type="match status" value="1"/>
</dbReference>
<comment type="function">
    <text evidence="5">Zinc chaperone that directly transfers zinc cofactor to target proteins, thereby activating them. Zinc is transferred from the CXCC motif in the GTPase domain to the zinc binding site in target proteins in a process requiring GTP hydrolysis.</text>
</comment>
<dbReference type="InterPro" id="IPR051316">
    <property type="entry name" value="Zinc-reg_GTPase_activator"/>
</dbReference>
<dbReference type="SMART" id="SM00833">
    <property type="entry name" value="CobW_C"/>
    <property type="match status" value="1"/>
</dbReference>
<evidence type="ECO:0000256" key="3">
    <source>
        <dbReference type="ARBA" id="ARBA00023186"/>
    </source>
</evidence>
<keyword evidence="3" id="KW-0143">Chaperone</keyword>
<dbReference type="CDD" id="cd03112">
    <property type="entry name" value="CobW-like"/>
    <property type="match status" value="1"/>
</dbReference>
<evidence type="ECO:0000256" key="6">
    <source>
        <dbReference type="ARBA" id="ARBA00049117"/>
    </source>
</evidence>
<dbReference type="Proteomes" id="UP001611383">
    <property type="component" value="Chromosome"/>
</dbReference>
<dbReference type="InterPro" id="IPR036627">
    <property type="entry name" value="CobW-likC_sf"/>
</dbReference>
<protein>
    <submittedName>
        <fullName evidence="8">GTP-binding protein</fullName>
    </submittedName>
</protein>
<evidence type="ECO:0000259" key="7">
    <source>
        <dbReference type="SMART" id="SM00833"/>
    </source>
</evidence>
<evidence type="ECO:0000256" key="5">
    <source>
        <dbReference type="ARBA" id="ARBA00045658"/>
    </source>
</evidence>
<gene>
    <name evidence="8" type="ORF">F0U60_28640</name>
</gene>
<feature type="domain" description="CobW C-terminal" evidence="7">
    <location>
        <begin position="357"/>
        <end position="450"/>
    </location>
</feature>
<name>A0ABY9WWZ0_9BACT</name>
<dbReference type="InterPro" id="IPR003495">
    <property type="entry name" value="CobW/HypB/UreG_nucleotide-bd"/>
</dbReference>
<evidence type="ECO:0000313" key="9">
    <source>
        <dbReference type="Proteomes" id="UP001611383"/>
    </source>
</evidence>
<keyword evidence="1" id="KW-0547">Nucleotide-binding</keyword>
<sequence>MATSEKKIPVTVLTGFLGSGKTTLLNRILTEQHGKRIAVIENEFGEIGIDQALVINADEEVFEMNNGCICCTVRGDLIRILGSLMRRKDKFDHVLVETTGMADPSPVAQTFFVDDEIGSQFKLDGIVTLVDAKHVSLHIDDSDECKEQIAFGDVIIINKTDLVTPEEVERVERRIRSMNALARIHRTVRGQIPIESVLDVGGFDLGRALKQKPAFLEPEYPFEWGGVYSLQPGQARLVLGDGPDASMDVAFVPVDSADEAGLKEGAEKAVRFWSRSPSRRVSGGALAAGNTHFQLDFAKDRGRKVYPLTVPREGLYALFTEHGPEEYALRVEDAGGGALKHRVEQAFGAGHSHDETVTSVGIHLEGEVDQHRLNAWLAKVLQEQGTDIFRMKGILAIAGQKSRYVFQGVHMLFDGQPDKPWGKTPRANDLVFIGRNLDREALTEGFRKCLK</sequence>
<dbReference type="InterPro" id="IPR027417">
    <property type="entry name" value="P-loop_NTPase"/>
</dbReference>
<dbReference type="RefSeq" id="WP_395804242.1">
    <property type="nucleotide sequence ID" value="NZ_CP043494.1"/>
</dbReference>
<dbReference type="PANTHER" id="PTHR13748">
    <property type="entry name" value="COBW-RELATED"/>
    <property type="match status" value="1"/>
</dbReference>
<dbReference type="EMBL" id="CP043494">
    <property type="protein sequence ID" value="WNG47650.1"/>
    <property type="molecule type" value="Genomic_DNA"/>
</dbReference>
<proteinExistence type="inferred from homology"/>
<evidence type="ECO:0000313" key="8">
    <source>
        <dbReference type="EMBL" id="WNG47650.1"/>
    </source>
</evidence>
<keyword evidence="9" id="KW-1185">Reference proteome</keyword>
<accession>A0ABY9WWZ0</accession>
<dbReference type="SUPFAM" id="SSF52540">
    <property type="entry name" value="P-loop containing nucleoside triphosphate hydrolases"/>
    <property type="match status" value="1"/>
</dbReference>
<reference evidence="8 9" key="1">
    <citation type="submission" date="2019-08" db="EMBL/GenBank/DDBJ databases">
        <title>Archangium and Cystobacter genomes.</title>
        <authorList>
            <person name="Chen I.-C.K."/>
            <person name="Wielgoss S."/>
        </authorList>
    </citation>
    <scope>NUCLEOTIDE SEQUENCE [LARGE SCALE GENOMIC DNA]</scope>
    <source>
        <strain evidence="8 9">Cbm 6</strain>
    </source>
</reference>
<dbReference type="InterPro" id="IPR011629">
    <property type="entry name" value="CobW-like_C"/>
</dbReference>
<dbReference type="Pfam" id="PF02492">
    <property type="entry name" value="cobW"/>
    <property type="match status" value="1"/>
</dbReference>
<comment type="catalytic activity">
    <reaction evidence="6">
        <text>GTP + H2O = GDP + phosphate + H(+)</text>
        <dbReference type="Rhea" id="RHEA:19669"/>
        <dbReference type="ChEBI" id="CHEBI:15377"/>
        <dbReference type="ChEBI" id="CHEBI:15378"/>
        <dbReference type="ChEBI" id="CHEBI:37565"/>
        <dbReference type="ChEBI" id="CHEBI:43474"/>
        <dbReference type="ChEBI" id="CHEBI:58189"/>
    </reaction>
    <physiologicalReaction direction="left-to-right" evidence="6">
        <dbReference type="Rhea" id="RHEA:19670"/>
    </physiologicalReaction>
</comment>
<dbReference type="PANTHER" id="PTHR13748:SF62">
    <property type="entry name" value="COBW DOMAIN-CONTAINING PROTEIN"/>
    <property type="match status" value="1"/>
</dbReference>
<dbReference type="SUPFAM" id="SSF90002">
    <property type="entry name" value="Hypothetical protein YjiA, C-terminal domain"/>
    <property type="match status" value="1"/>
</dbReference>
<evidence type="ECO:0000256" key="2">
    <source>
        <dbReference type="ARBA" id="ARBA00022801"/>
    </source>
</evidence>
<dbReference type="Pfam" id="PF07683">
    <property type="entry name" value="CobW_C"/>
    <property type="match status" value="1"/>
</dbReference>